<protein>
    <recommendedName>
        <fullName evidence="10">ComG operon protein 3</fullName>
    </recommendedName>
</protein>
<keyword evidence="3 10" id="KW-1003">Cell membrane</keyword>
<evidence type="ECO:0000256" key="6">
    <source>
        <dbReference type="ARBA" id="ARBA00022989"/>
    </source>
</evidence>
<evidence type="ECO:0000256" key="7">
    <source>
        <dbReference type="ARBA" id="ARBA00023136"/>
    </source>
</evidence>
<dbReference type="RefSeq" id="WP_343782338.1">
    <property type="nucleotide sequence ID" value="NZ_BAAACZ010000009.1"/>
</dbReference>
<feature type="transmembrane region" description="Helical" evidence="10">
    <location>
        <begin position="7"/>
        <end position="28"/>
    </location>
</feature>
<dbReference type="PROSITE" id="PS00409">
    <property type="entry name" value="PROKAR_NTER_METHYL"/>
    <property type="match status" value="1"/>
</dbReference>
<dbReference type="InterPro" id="IPR016940">
    <property type="entry name" value="ComGC"/>
</dbReference>
<dbReference type="InterPro" id="IPR012902">
    <property type="entry name" value="N_methyl_site"/>
</dbReference>
<keyword evidence="6 10" id="KW-1133">Transmembrane helix</keyword>
<gene>
    <name evidence="11" type="primary">comGC</name>
    <name evidence="11" type="ORF">GCM10008935_11170</name>
</gene>
<evidence type="ECO:0000256" key="4">
    <source>
        <dbReference type="ARBA" id="ARBA00022481"/>
    </source>
</evidence>
<reference evidence="11 12" key="1">
    <citation type="journal article" date="2019" name="Int. J. Syst. Evol. Microbiol.">
        <title>The Global Catalogue of Microorganisms (GCM) 10K type strain sequencing project: providing services to taxonomists for standard genome sequencing and annotation.</title>
        <authorList>
            <consortium name="The Broad Institute Genomics Platform"/>
            <consortium name="The Broad Institute Genome Sequencing Center for Infectious Disease"/>
            <person name="Wu L."/>
            <person name="Ma J."/>
        </authorList>
    </citation>
    <scope>NUCLEOTIDE SEQUENCE [LARGE SCALE GENOMIC DNA]</scope>
    <source>
        <strain evidence="11 12">JCM 14193</strain>
    </source>
</reference>
<evidence type="ECO:0000313" key="12">
    <source>
        <dbReference type="Proteomes" id="UP001500740"/>
    </source>
</evidence>
<dbReference type="InterPro" id="IPR000983">
    <property type="entry name" value="Bac_GSPG_pilin"/>
</dbReference>
<name>A0ABN0ZSS6_9BACI</name>
<evidence type="ECO:0000256" key="1">
    <source>
        <dbReference type="ARBA" id="ARBA00004162"/>
    </source>
</evidence>
<comment type="function">
    <text evidence="10">Required for transformation and DNA binding.</text>
</comment>
<keyword evidence="4" id="KW-0488">Methylation</keyword>
<dbReference type="EMBL" id="BAAACZ010000009">
    <property type="protein sequence ID" value="GAA0457892.1"/>
    <property type="molecule type" value="Genomic_DNA"/>
</dbReference>
<dbReference type="InterPro" id="IPR045584">
    <property type="entry name" value="Pilin-like"/>
</dbReference>
<dbReference type="Pfam" id="PF07963">
    <property type="entry name" value="N_methyl"/>
    <property type="match status" value="1"/>
</dbReference>
<evidence type="ECO:0000256" key="5">
    <source>
        <dbReference type="ARBA" id="ARBA00022692"/>
    </source>
</evidence>
<dbReference type="Gene3D" id="3.30.700.10">
    <property type="entry name" value="Glycoprotein, Type 4 Pilin"/>
    <property type="match status" value="1"/>
</dbReference>
<keyword evidence="8 10" id="KW-0178">Competence</keyword>
<organism evidence="11 12">
    <name type="scientific">Alkalibacillus silvisoli</name>
    <dbReference type="NCBI Taxonomy" id="392823"/>
    <lineage>
        <taxon>Bacteria</taxon>
        <taxon>Bacillati</taxon>
        <taxon>Bacillota</taxon>
        <taxon>Bacilli</taxon>
        <taxon>Bacillales</taxon>
        <taxon>Bacillaceae</taxon>
        <taxon>Alkalibacillus</taxon>
    </lineage>
</organism>
<dbReference type="PRINTS" id="PR00813">
    <property type="entry name" value="BCTERIALGSPG"/>
</dbReference>
<proteinExistence type="inferred from homology"/>
<keyword evidence="5 10" id="KW-0812">Transmembrane</keyword>
<evidence type="ECO:0000256" key="10">
    <source>
        <dbReference type="PIRNR" id="PIRNR029928"/>
    </source>
</evidence>
<sequence>MLKNEKGFTLIEMLIVLLIISVLLLLTIPNVIQHNTFVDEKGCEAYIDLVQSQVQLYKLDEGEYPSDISVLKQEGYIDESTCPDSRPLTINSDGSVTIND</sequence>
<evidence type="ECO:0000256" key="3">
    <source>
        <dbReference type="ARBA" id="ARBA00022475"/>
    </source>
</evidence>
<evidence type="ECO:0000256" key="9">
    <source>
        <dbReference type="ARBA" id="ARBA00043982"/>
    </source>
</evidence>
<evidence type="ECO:0000313" key="11">
    <source>
        <dbReference type="EMBL" id="GAA0457892.1"/>
    </source>
</evidence>
<dbReference type="NCBIfam" id="NF040999">
    <property type="entry name" value="pilin_ComGC"/>
    <property type="match status" value="1"/>
</dbReference>
<evidence type="ECO:0000256" key="2">
    <source>
        <dbReference type="ARBA" id="ARBA00004241"/>
    </source>
</evidence>
<comment type="subunit">
    <text evidence="10">Homodimer.</text>
</comment>
<dbReference type="SUPFAM" id="SSF54523">
    <property type="entry name" value="Pili subunits"/>
    <property type="match status" value="1"/>
</dbReference>
<dbReference type="Proteomes" id="UP001500740">
    <property type="component" value="Unassembled WGS sequence"/>
</dbReference>
<comment type="subcellular location">
    <subcellularLocation>
        <location evidence="1">Cell membrane</location>
        <topology evidence="1">Single-pass membrane protein</topology>
    </subcellularLocation>
    <subcellularLocation>
        <location evidence="2">Cell surface</location>
    </subcellularLocation>
</comment>
<keyword evidence="12" id="KW-1185">Reference proteome</keyword>
<evidence type="ECO:0000256" key="8">
    <source>
        <dbReference type="ARBA" id="ARBA00023287"/>
    </source>
</evidence>
<dbReference type="NCBIfam" id="TIGR02532">
    <property type="entry name" value="IV_pilin_GFxxxE"/>
    <property type="match status" value="1"/>
</dbReference>
<keyword evidence="7 10" id="KW-0472">Membrane</keyword>
<accession>A0ABN0ZSS6</accession>
<comment type="caution">
    <text evidence="11">The sequence shown here is derived from an EMBL/GenBank/DDBJ whole genome shotgun (WGS) entry which is preliminary data.</text>
</comment>
<keyword evidence="10" id="KW-0813">Transport</keyword>
<comment type="similarity">
    <text evidence="9 10">Belongs to the ComGC family.</text>
</comment>
<dbReference type="PIRSF" id="PIRSF029928">
    <property type="entry name" value="Late_competence_ComGC"/>
    <property type="match status" value="1"/>
</dbReference>